<dbReference type="HAMAP" id="MF_00222">
    <property type="entry name" value="Shikimate_DH_AroE"/>
    <property type="match status" value="1"/>
</dbReference>
<dbReference type="InterPro" id="IPR022893">
    <property type="entry name" value="Shikimate_DH_fam"/>
</dbReference>
<feature type="active site" description="Proton acceptor" evidence="8">
    <location>
        <position position="71"/>
    </location>
</feature>
<dbReference type="UniPathway" id="UPA00053">
    <property type="reaction ID" value="UER00087"/>
</dbReference>
<dbReference type="GO" id="GO:0019632">
    <property type="term" value="P:shikimate metabolic process"/>
    <property type="evidence" value="ECO:0007669"/>
    <property type="project" value="InterPro"/>
</dbReference>
<dbReference type="Proteomes" id="UP000480684">
    <property type="component" value="Unassembled WGS sequence"/>
</dbReference>
<dbReference type="InterPro" id="IPR036291">
    <property type="entry name" value="NAD(P)-bd_dom_sf"/>
</dbReference>
<dbReference type="PANTHER" id="PTHR21089:SF1">
    <property type="entry name" value="BIFUNCTIONAL 3-DEHYDROQUINATE DEHYDRATASE_SHIKIMATE DEHYDROGENASE, CHLOROPLASTIC"/>
    <property type="match status" value="1"/>
</dbReference>
<evidence type="ECO:0000256" key="2">
    <source>
        <dbReference type="ARBA" id="ARBA00012962"/>
    </source>
</evidence>
<comment type="function">
    <text evidence="8">Involved in the biosynthesis of the chorismate, which leads to the biosynthesis of aromatic amino acids. Catalyzes the reversible NADPH linked reduction of 3-dehydroshikimate (DHSA) to yield shikimate (SA).</text>
</comment>
<dbReference type="NCBIfam" id="NF001312">
    <property type="entry name" value="PRK00258.1-4"/>
    <property type="match status" value="1"/>
</dbReference>
<dbReference type="InterPro" id="IPR046346">
    <property type="entry name" value="Aminoacid_DH-like_N_sf"/>
</dbReference>
<evidence type="ECO:0000259" key="9">
    <source>
        <dbReference type="Pfam" id="PF01488"/>
    </source>
</evidence>
<dbReference type="GO" id="GO:0009073">
    <property type="term" value="P:aromatic amino acid family biosynthetic process"/>
    <property type="evidence" value="ECO:0007669"/>
    <property type="project" value="UniProtKB-KW"/>
</dbReference>
<feature type="domain" description="Shikimate dehydrogenase substrate binding N-terminal" evidence="10">
    <location>
        <begin position="12"/>
        <end position="94"/>
    </location>
</feature>
<proteinExistence type="inferred from homology"/>
<keyword evidence="5 8" id="KW-0560">Oxidoreductase</keyword>
<comment type="similarity">
    <text evidence="8">Belongs to the shikimate dehydrogenase family.</text>
</comment>
<sequence length="278" mass="29464">MTISGKAKLAGVIGWPVGHSRSPRLHGYWLKHMGIDGAYIPLAVKPEDLEIVLQALPRMGFRGANLTVPHKERALALVDHVEPLAKRIGAVNTLVIRDDGSIEGRNTDAHGFIENLRHGAPHWRPEAEPAVVLGAGGAARAVCAALVDCGVPEIRLVNRSAARAEQLAADIGGRIEVVAWNDRDRVLAGAGLVVNATTLGMTGQPPLEIDLAALPLHAVVNDIVYAPLMTDFLVAAAARGNKVVDGLGMLLWQAAPGFEAWFGTRPEVTPALRAHVLG</sequence>
<dbReference type="PANTHER" id="PTHR21089">
    <property type="entry name" value="SHIKIMATE DEHYDROGENASE"/>
    <property type="match status" value="1"/>
</dbReference>
<dbReference type="InterPro" id="IPR006151">
    <property type="entry name" value="Shikm_DH/Glu-tRNA_Rdtase"/>
</dbReference>
<dbReference type="GO" id="GO:0009423">
    <property type="term" value="P:chorismate biosynthetic process"/>
    <property type="evidence" value="ECO:0007669"/>
    <property type="project" value="UniProtKB-UniRule"/>
</dbReference>
<dbReference type="SUPFAM" id="SSF53223">
    <property type="entry name" value="Aminoacid dehydrogenase-like, N-terminal domain"/>
    <property type="match status" value="1"/>
</dbReference>
<feature type="binding site" evidence="8">
    <location>
        <position position="246"/>
    </location>
    <ligand>
        <name>NADP(+)</name>
        <dbReference type="ChEBI" id="CHEBI:58349"/>
    </ligand>
</feature>
<keyword evidence="13" id="KW-1185">Reference proteome</keyword>
<gene>
    <name evidence="8" type="primary">aroE</name>
    <name evidence="12" type="ORF">G4223_16050</name>
</gene>
<evidence type="ECO:0000256" key="6">
    <source>
        <dbReference type="ARBA" id="ARBA00023141"/>
    </source>
</evidence>
<dbReference type="GO" id="GO:0004764">
    <property type="term" value="F:shikimate 3-dehydrogenase (NADP+) activity"/>
    <property type="evidence" value="ECO:0007669"/>
    <property type="project" value="UniProtKB-UniRule"/>
</dbReference>
<dbReference type="Gene3D" id="3.40.50.10860">
    <property type="entry name" value="Leucine Dehydrogenase, chain A, domain 1"/>
    <property type="match status" value="1"/>
</dbReference>
<evidence type="ECO:0000313" key="13">
    <source>
        <dbReference type="Proteomes" id="UP000480684"/>
    </source>
</evidence>
<dbReference type="InterPro" id="IPR011342">
    <property type="entry name" value="Shikimate_DH"/>
</dbReference>
<comment type="pathway">
    <text evidence="1 8">Metabolic intermediate biosynthesis; chorismate biosynthesis; chorismate from D-erythrose 4-phosphate and phosphoenolpyruvate: step 4/7.</text>
</comment>
<evidence type="ECO:0000256" key="4">
    <source>
        <dbReference type="ARBA" id="ARBA00022857"/>
    </source>
</evidence>
<feature type="domain" description="Quinate/shikimate 5-dehydrogenase/glutamyl-tRNA reductase" evidence="9">
    <location>
        <begin position="129"/>
        <end position="198"/>
    </location>
</feature>
<dbReference type="RefSeq" id="WP_163681854.1">
    <property type="nucleotide sequence ID" value="NZ_JAAIYP010000042.1"/>
</dbReference>
<name>A0A7C9QVE8_9PROT</name>
<evidence type="ECO:0000256" key="1">
    <source>
        <dbReference type="ARBA" id="ARBA00004871"/>
    </source>
</evidence>
<comment type="caution">
    <text evidence="8">Lacks conserved residue(s) required for the propagation of feature annotation.</text>
</comment>
<dbReference type="NCBIfam" id="TIGR00507">
    <property type="entry name" value="aroE"/>
    <property type="match status" value="1"/>
</dbReference>
<dbReference type="Pfam" id="PF18317">
    <property type="entry name" value="SDH_C"/>
    <property type="match status" value="1"/>
</dbReference>
<organism evidence="12 13">
    <name type="scientific">Magnetospirillum aberrantis SpK</name>
    <dbReference type="NCBI Taxonomy" id="908842"/>
    <lineage>
        <taxon>Bacteria</taxon>
        <taxon>Pseudomonadati</taxon>
        <taxon>Pseudomonadota</taxon>
        <taxon>Alphaproteobacteria</taxon>
        <taxon>Rhodospirillales</taxon>
        <taxon>Rhodospirillaceae</taxon>
        <taxon>Magnetospirillum</taxon>
    </lineage>
</organism>
<feature type="binding site" evidence="8">
    <location>
        <position position="92"/>
    </location>
    <ligand>
        <name>shikimate</name>
        <dbReference type="ChEBI" id="CHEBI:36208"/>
    </ligand>
</feature>
<dbReference type="EMBL" id="JAAIYP010000042">
    <property type="protein sequence ID" value="NFV81623.1"/>
    <property type="molecule type" value="Genomic_DNA"/>
</dbReference>
<dbReference type="Pfam" id="PF01488">
    <property type="entry name" value="Shikimate_DH"/>
    <property type="match status" value="1"/>
</dbReference>
<protein>
    <recommendedName>
        <fullName evidence="2 8">Shikimate dehydrogenase (NADP(+))</fullName>
        <shortName evidence="8">SDH</shortName>
        <ecNumber evidence="2 8">1.1.1.25</ecNumber>
    </recommendedName>
</protein>
<comment type="caution">
    <text evidence="12">The sequence shown here is derived from an EMBL/GenBank/DDBJ whole genome shotgun (WGS) entry which is preliminary data.</text>
</comment>
<dbReference type="GO" id="GO:0005829">
    <property type="term" value="C:cytosol"/>
    <property type="evidence" value="ECO:0007669"/>
    <property type="project" value="TreeGrafter"/>
</dbReference>
<accession>A0A7C9QVE8</accession>
<keyword evidence="6 8" id="KW-0057">Aromatic amino acid biosynthesis</keyword>
<dbReference type="AlphaFoldDB" id="A0A7C9QVE8"/>
<comment type="catalytic activity">
    <reaction evidence="7 8">
        <text>shikimate + NADP(+) = 3-dehydroshikimate + NADPH + H(+)</text>
        <dbReference type="Rhea" id="RHEA:17737"/>
        <dbReference type="ChEBI" id="CHEBI:15378"/>
        <dbReference type="ChEBI" id="CHEBI:16630"/>
        <dbReference type="ChEBI" id="CHEBI:36208"/>
        <dbReference type="ChEBI" id="CHEBI:57783"/>
        <dbReference type="ChEBI" id="CHEBI:58349"/>
        <dbReference type="EC" id="1.1.1.25"/>
    </reaction>
</comment>
<dbReference type="GO" id="GO:0008652">
    <property type="term" value="P:amino acid biosynthetic process"/>
    <property type="evidence" value="ECO:0007669"/>
    <property type="project" value="UniProtKB-KW"/>
</dbReference>
<evidence type="ECO:0000256" key="7">
    <source>
        <dbReference type="ARBA" id="ARBA00049442"/>
    </source>
</evidence>
<feature type="binding site" evidence="8">
    <location>
        <begin position="20"/>
        <end position="22"/>
    </location>
    <ligand>
        <name>shikimate</name>
        <dbReference type="ChEBI" id="CHEBI:36208"/>
    </ligand>
</feature>
<evidence type="ECO:0000259" key="10">
    <source>
        <dbReference type="Pfam" id="PF08501"/>
    </source>
</evidence>
<dbReference type="InterPro" id="IPR041121">
    <property type="entry name" value="SDH_C"/>
</dbReference>
<evidence type="ECO:0000259" key="11">
    <source>
        <dbReference type="Pfam" id="PF18317"/>
    </source>
</evidence>
<keyword evidence="3 8" id="KW-0028">Amino-acid biosynthesis</keyword>
<dbReference type="Gene3D" id="3.40.50.720">
    <property type="entry name" value="NAD(P)-binding Rossmann-like Domain"/>
    <property type="match status" value="1"/>
</dbReference>
<dbReference type="Pfam" id="PF08501">
    <property type="entry name" value="Shikimate_dh_N"/>
    <property type="match status" value="1"/>
</dbReference>
<evidence type="ECO:0000313" key="12">
    <source>
        <dbReference type="EMBL" id="NFV81623.1"/>
    </source>
</evidence>
<dbReference type="SUPFAM" id="SSF51735">
    <property type="entry name" value="NAD(P)-binding Rossmann-fold domains"/>
    <property type="match status" value="1"/>
</dbReference>
<dbReference type="EC" id="1.1.1.25" evidence="2 8"/>
<comment type="subunit">
    <text evidence="8">Homodimer.</text>
</comment>
<dbReference type="CDD" id="cd01065">
    <property type="entry name" value="NAD_bind_Shikimate_DH"/>
    <property type="match status" value="1"/>
</dbReference>
<evidence type="ECO:0000256" key="8">
    <source>
        <dbReference type="HAMAP-Rule" id="MF_00222"/>
    </source>
</evidence>
<feature type="binding site" evidence="8">
    <location>
        <position position="225"/>
    </location>
    <ligand>
        <name>shikimate</name>
        <dbReference type="ChEBI" id="CHEBI:36208"/>
    </ligand>
</feature>
<feature type="binding site" evidence="8">
    <location>
        <begin position="134"/>
        <end position="138"/>
    </location>
    <ligand>
        <name>NADP(+)</name>
        <dbReference type="ChEBI" id="CHEBI:58349"/>
    </ligand>
</feature>
<feature type="binding site" evidence="8">
    <location>
        <position position="223"/>
    </location>
    <ligand>
        <name>NADP(+)</name>
        <dbReference type="ChEBI" id="CHEBI:58349"/>
    </ligand>
</feature>
<keyword evidence="4 8" id="KW-0521">NADP</keyword>
<feature type="binding site" evidence="8">
    <location>
        <position position="67"/>
    </location>
    <ligand>
        <name>shikimate</name>
        <dbReference type="ChEBI" id="CHEBI:36208"/>
    </ligand>
</feature>
<reference evidence="12 13" key="1">
    <citation type="submission" date="2020-02" db="EMBL/GenBank/DDBJ databases">
        <authorList>
            <person name="Dziuba M."/>
            <person name="Kuznetsov B."/>
            <person name="Mardanov A."/>
            <person name="Ravin N."/>
            <person name="Grouzdev D."/>
        </authorList>
    </citation>
    <scope>NUCLEOTIDE SEQUENCE [LARGE SCALE GENOMIC DNA]</scope>
    <source>
        <strain evidence="12 13">SpK</strain>
    </source>
</reference>
<dbReference type="GO" id="GO:0050661">
    <property type="term" value="F:NADP binding"/>
    <property type="evidence" value="ECO:0007669"/>
    <property type="project" value="InterPro"/>
</dbReference>
<dbReference type="InterPro" id="IPR013708">
    <property type="entry name" value="Shikimate_DH-bd_N"/>
</dbReference>
<feature type="domain" description="SDH C-terminal" evidence="11">
    <location>
        <begin position="246"/>
        <end position="270"/>
    </location>
</feature>
<evidence type="ECO:0000256" key="5">
    <source>
        <dbReference type="ARBA" id="ARBA00023002"/>
    </source>
</evidence>
<evidence type="ECO:0000256" key="3">
    <source>
        <dbReference type="ARBA" id="ARBA00022605"/>
    </source>
</evidence>
<feature type="binding site" evidence="8">
    <location>
        <position position="108"/>
    </location>
    <ligand>
        <name>shikimate</name>
        <dbReference type="ChEBI" id="CHEBI:36208"/>
    </ligand>
</feature>
<feature type="binding site" evidence="8">
    <location>
        <position position="253"/>
    </location>
    <ligand>
        <name>shikimate</name>
        <dbReference type="ChEBI" id="CHEBI:36208"/>
    </ligand>
</feature>